<accession>A0A857JJ71</accession>
<dbReference type="InterPro" id="IPR050563">
    <property type="entry name" value="4-hydroxybenzoyl-CoA_TE"/>
</dbReference>
<dbReference type="EC" id="3.1.2.28" evidence="3"/>
<sequence length="135" mass="15696">MIEAETKIVVPFHDIDVMRIAWHGHYVKYLEIARCELLDKIEYNFPEMEASGYAWPVIDLHIRYASPLNFGQQVTVKSKIIEWENRLKIAYQIVDKDSGKRLTKATTTQVAVDIQSKEMLFESPKVLFEKLGIKP</sequence>
<organism evidence="3 4">
    <name type="scientific">Paraglaciecola mesophila</name>
    <dbReference type="NCBI Taxonomy" id="197222"/>
    <lineage>
        <taxon>Bacteria</taxon>
        <taxon>Pseudomonadati</taxon>
        <taxon>Pseudomonadota</taxon>
        <taxon>Gammaproteobacteria</taxon>
        <taxon>Alteromonadales</taxon>
        <taxon>Alteromonadaceae</taxon>
        <taxon>Paraglaciecola</taxon>
    </lineage>
</organism>
<comment type="similarity">
    <text evidence="1">Belongs to the 4-hydroxybenzoyl-CoA thioesterase family.</text>
</comment>
<proteinExistence type="inferred from homology"/>
<dbReference type="Gene3D" id="3.10.129.10">
    <property type="entry name" value="Hotdog Thioesterase"/>
    <property type="match status" value="1"/>
</dbReference>
<dbReference type="EMBL" id="CP047656">
    <property type="protein sequence ID" value="QHJ12085.1"/>
    <property type="molecule type" value="Genomic_DNA"/>
</dbReference>
<evidence type="ECO:0000313" key="3">
    <source>
        <dbReference type="EMBL" id="QHJ12085.1"/>
    </source>
</evidence>
<reference evidence="3 4" key="1">
    <citation type="submission" date="2019-12" db="EMBL/GenBank/DDBJ databases">
        <title>Genome sequencing and assembly of endphytes of Porphyra tenera.</title>
        <authorList>
            <person name="Park J.M."/>
            <person name="Shin R."/>
            <person name="Jo S.H."/>
        </authorList>
    </citation>
    <scope>NUCLEOTIDE SEQUENCE [LARGE SCALE GENOMIC DNA]</scope>
    <source>
        <strain evidence="3 4">GPM4</strain>
    </source>
</reference>
<dbReference type="PANTHER" id="PTHR31793">
    <property type="entry name" value="4-HYDROXYBENZOYL-COA THIOESTERASE FAMILY MEMBER"/>
    <property type="match status" value="1"/>
</dbReference>
<keyword evidence="2 3" id="KW-0378">Hydrolase</keyword>
<evidence type="ECO:0000313" key="4">
    <source>
        <dbReference type="Proteomes" id="UP000464524"/>
    </source>
</evidence>
<keyword evidence="4" id="KW-1185">Reference proteome</keyword>
<gene>
    <name evidence="3" type="ORF">FX988_02331</name>
</gene>
<dbReference type="CDD" id="cd00586">
    <property type="entry name" value="4HBT"/>
    <property type="match status" value="1"/>
</dbReference>
<dbReference type="KEGG" id="pmes:FX988_02331"/>
<dbReference type="InterPro" id="IPR029069">
    <property type="entry name" value="HotDog_dom_sf"/>
</dbReference>
<evidence type="ECO:0000256" key="2">
    <source>
        <dbReference type="ARBA" id="ARBA00022801"/>
    </source>
</evidence>
<protein>
    <submittedName>
        <fullName evidence="3">1,4-dihydroxy-2-naphthoyl-CoA hydrolase</fullName>
        <ecNumber evidence="3">3.1.2.28</ecNumber>
    </submittedName>
</protein>
<dbReference type="SUPFAM" id="SSF54637">
    <property type="entry name" value="Thioesterase/thiol ester dehydrase-isomerase"/>
    <property type="match status" value="1"/>
</dbReference>
<evidence type="ECO:0000256" key="1">
    <source>
        <dbReference type="ARBA" id="ARBA00005953"/>
    </source>
</evidence>
<dbReference type="Pfam" id="PF13279">
    <property type="entry name" value="4HBT_2"/>
    <property type="match status" value="1"/>
</dbReference>
<dbReference type="GO" id="GO:0047617">
    <property type="term" value="F:fatty acyl-CoA hydrolase activity"/>
    <property type="evidence" value="ECO:0007669"/>
    <property type="project" value="TreeGrafter"/>
</dbReference>
<dbReference type="Proteomes" id="UP000464524">
    <property type="component" value="Chromosome"/>
</dbReference>
<dbReference type="AlphaFoldDB" id="A0A857JJ71"/>
<name>A0A857JJ71_9ALTE</name>
<dbReference type="GO" id="GO:0061522">
    <property type="term" value="F:1,4-dihydroxy-2-naphthoyl-CoA thioesterase activity"/>
    <property type="evidence" value="ECO:0007669"/>
    <property type="project" value="UniProtKB-EC"/>
</dbReference>
<dbReference type="PANTHER" id="PTHR31793:SF27">
    <property type="entry name" value="NOVEL THIOESTERASE SUPERFAMILY DOMAIN AND SAPOSIN A-TYPE DOMAIN CONTAINING PROTEIN (0610012H03RIK)"/>
    <property type="match status" value="1"/>
</dbReference>
<dbReference type="OrthoDB" id="9800856at2"/>
<dbReference type="RefSeq" id="WP_160179989.1">
    <property type="nucleotide sequence ID" value="NZ_CP047656.1"/>
</dbReference>